<dbReference type="KEGG" id="kan:IMCC3317_33670"/>
<dbReference type="InterPro" id="IPR013325">
    <property type="entry name" value="RNA_pol_sigma_r2"/>
</dbReference>
<evidence type="ECO:0000256" key="1">
    <source>
        <dbReference type="ARBA" id="ARBA00010641"/>
    </source>
</evidence>
<gene>
    <name evidence="7" type="primary">sigW_7</name>
    <name evidence="7" type="ORF">IMCC3317_33670</name>
</gene>
<dbReference type="Gene3D" id="1.10.10.10">
    <property type="entry name" value="Winged helix-like DNA-binding domain superfamily/Winged helix DNA-binding domain"/>
    <property type="match status" value="1"/>
</dbReference>
<evidence type="ECO:0000313" key="7">
    <source>
        <dbReference type="EMBL" id="QHI37984.1"/>
    </source>
</evidence>
<dbReference type="SUPFAM" id="SSF88946">
    <property type="entry name" value="Sigma2 domain of RNA polymerase sigma factors"/>
    <property type="match status" value="1"/>
</dbReference>
<dbReference type="PANTHER" id="PTHR43133">
    <property type="entry name" value="RNA POLYMERASE ECF-TYPE SIGMA FACTO"/>
    <property type="match status" value="1"/>
</dbReference>
<name>A0A7L4ZQ38_9FLAO</name>
<dbReference type="InterPro" id="IPR013249">
    <property type="entry name" value="RNA_pol_sigma70_r4_t2"/>
</dbReference>
<evidence type="ECO:0000313" key="8">
    <source>
        <dbReference type="Proteomes" id="UP000464657"/>
    </source>
</evidence>
<dbReference type="RefSeq" id="WP_160130563.1">
    <property type="nucleotide sequence ID" value="NZ_CP019288.1"/>
</dbReference>
<protein>
    <submittedName>
        <fullName evidence="7">ECF RNA polymerase sigma factor SigW</fullName>
    </submittedName>
</protein>
<dbReference type="GO" id="GO:0006352">
    <property type="term" value="P:DNA-templated transcription initiation"/>
    <property type="evidence" value="ECO:0007669"/>
    <property type="project" value="InterPro"/>
</dbReference>
<accession>A0A7L4ZQ38</accession>
<dbReference type="AlphaFoldDB" id="A0A7L4ZQ38"/>
<evidence type="ECO:0000256" key="2">
    <source>
        <dbReference type="ARBA" id="ARBA00023015"/>
    </source>
</evidence>
<dbReference type="GO" id="GO:0003677">
    <property type="term" value="F:DNA binding"/>
    <property type="evidence" value="ECO:0007669"/>
    <property type="project" value="InterPro"/>
</dbReference>
<evidence type="ECO:0000259" key="6">
    <source>
        <dbReference type="Pfam" id="PF08281"/>
    </source>
</evidence>
<dbReference type="Pfam" id="PF08281">
    <property type="entry name" value="Sigma70_r4_2"/>
    <property type="match status" value="1"/>
</dbReference>
<proteinExistence type="inferred from homology"/>
<keyword evidence="8" id="KW-1185">Reference proteome</keyword>
<keyword evidence="3" id="KW-0731">Sigma factor</keyword>
<dbReference type="OrthoDB" id="9780326at2"/>
<sequence length="163" mass="19476">MREDYFKEIITHHKDKIYRICFAYLYEKELVDDLYQEVLINVWNGLKNFKGNSKLTTWLYRVTLNTTITFNRNTKKHLSLFNNELPDTFEAAIDTERQSQENRVNKLMQCVQKLKKDERLIISLVLEELSYKEIADIIGIEANNVGVRISRIKKRLLKIYNNE</sequence>
<evidence type="ECO:0000256" key="4">
    <source>
        <dbReference type="ARBA" id="ARBA00023163"/>
    </source>
</evidence>
<dbReference type="GO" id="GO:0016987">
    <property type="term" value="F:sigma factor activity"/>
    <property type="evidence" value="ECO:0007669"/>
    <property type="project" value="UniProtKB-KW"/>
</dbReference>
<evidence type="ECO:0000259" key="5">
    <source>
        <dbReference type="Pfam" id="PF04542"/>
    </source>
</evidence>
<keyword evidence="2" id="KW-0805">Transcription regulation</keyword>
<keyword evidence="4" id="KW-0804">Transcription</keyword>
<dbReference type="EMBL" id="CP019288">
    <property type="protein sequence ID" value="QHI37984.1"/>
    <property type="molecule type" value="Genomic_DNA"/>
</dbReference>
<dbReference type="SUPFAM" id="SSF88659">
    <property type="entry name" value="Sigma3 and sigma4 domains of RNA polymerase sigma factors"/>
    <property type="match status" value="1"/>
</dbReference>
<dbReference type="InterPro" id="IPR013324">
    <property type="entry name" value="RNA_pol_sigma_r3/r4-like"/>
</dbReference>
<organism evidence="7 8">
    <name type="scientific">Kordia antarctica</name>
    <dbReference type="NCBI Taxonomy" id="1218801"/>
    <lineage>
        <taxon>Bacteria</taxon>
        <taxon>Pseudomonadati</taxon>
        <taxon>Bacteroidota</taxon>
        <taxon>Flavobacteriia</taxon>
        <taxon>Flavobacteriales</taxon>
        <taxon>Flavobacteriaceae</taxon>
        <taxon>Kordia</taxon>
    </lineage>
</organism>
<dbReference type="InterPro" id="IPR036388">
    <property type="entry name" value="WH-like_DNA-bd_sf"/>
</dbReference>
<dbReference type="Proteomes" id="UP000464657">
    <property type="component" value="Chromosome"/>
</dbReference>
<dbReference type="NCBIfam" id="TIGR02937">
    <property type="entry name" value="sigma70-ECF"/>
    <property type="match status" value="1"/>
</dbReference>
<dbReference type="InterPro" id="IPR039425">
    <property type="entry name" value="RNA_pol_sigma-70-like"/>
</dbReference>
<evidence type="ECO:0000256" key="3">
    <source>
        <dbReference type="ARBA" id="ARBA00023082"/>
    </source>
</evidence>
<feature type="domain" description="RNA polymerase sigma factor 70 region 4 type 2" evidence="6">
    <location>
        <begin position="106"/>
        <end position="156"/>
    </location>
</feature>
<comment type="similarity">
    <text evidence="1">Belongs to the sigma-70 factor family. ECF subfamily.</text>
</comment>
<dbReference type="CDD" id="cd06171">
    <property type="entry name" value="Sigma70_r4"/>
    <property type="match status" value="1"/>
</dbReference>
<dbReference type="InterPro" id="IPR007627">
    <property type="entry name" value="RNA_pol_sigma70_r2"/>
</dbReference>
<feature type="domain" description="RNA polymerase sigma-70 region 2" evidence="5">
    <location>
        <begin position="10"/>
        <end position="75"/>
    </location>
</feature>
<dbReference type="Pfam" id="PF04542">
    <property type="entry name" value="Sigma70_r2"/>
    <property type="match status" value="1"/>
</dbReference>
<reference evidence="7 8" key="1">
    <citation type="journal article" date="2013" name="Int. J. Syst. Evol. Microbiol.">
        <title>Kordia antarctica sp. nov., isolated from Antarctic seawater.</title>
        <authorList>
            <person name="Baek K."/>
            <person name="Choi A."/>
            <person name="Kang I."/>
            <person name="Lee K."/>
            <person name="Cho J.C."/>
        </authorList>
    </citation>
    <scope>NUCLEOTIDE SEQUENCE [LARGE SCALE GENOMIC DNA]</scope>
    <source>
        <strain evidence="7 8">IMCC3317</strain>
    </source>
</reference>
<dbReference type="PANTHER" id="PTHR43133:SF45">
    <property type="entry name" value="RNA POLYMERASE ECF-TYPE SIGMA FACTOR"/>
    <property type="match status" value="1"/>
</dbReference>
<dbReference type="InterPro" id="IPR014284">
    <property type="entry name" value="RNA_pol_sigma-70_dom"/>
</dbReference>
<dbReference type="Gene3D" id="1.10.1740.10">
    <property type="match status" value="1"/>
</dbReference>